<evidence type="ECO:0000256" key="2">
    <source>
        <dbReference type="RuleBase" id="RU003707"/>
    </source>
</evidence>
<dbReference type="InterPro" id="IPR001753">
    <property type="entry name" value="Enoyl-CoA_hydra/iso"/>
</dbReference>
<evidence type="ECO:0000313" key="4">
    <source>
        <dbReference type="Proteomes" id="UP001597304"/>
    </source>
</evidence>
<dbReference type="InterPro" id="IPR014748">
    <property type="entry name" value="Enoyl-CoA_hydra_C"/>
</dbReference>
<dbReference type="InterPro" id="IPR029045">
    <property type="entry name" value="ClpP/crotonase-like_dom_sf"/>
</dbReference>
<reference evidence="4" key="1">
    <citation type="journal article" date="2019" name="Int. J. Syst. Evol. Microbiol.">
        <title>The Global Catalogue of Microorganisms (GCM) 10K type strain sequencing project: providing services to taxonomists for standard genome sequencing and annotation.</title>
        <authorList>
            <consortium name="The Broad Institute Genomics Platform"/>
            <consortium name="The Broad Institute Genome Sequencing Center for Infectious Disease"/>
            <person name="Wu L."/>
            <person name="Ma J."/>
        </authorList>
    </citation>
    <scope>NUCLEOTIDE SEQUENCE [LARGE SCALE GENOMIC DNA]</scope>
    <source>
        <strain evidence="4">LMG 29247</strain>
    </source>
</reference>
<dbReference type="CDD" id="cd06558">
    <property type="entry name" value="crotonase-like"/>
    <property type="match status" value="1"/>
</dbReference>
<dbReference type="PROSITE" id="PS00166">
    <property type="entry name" value="ENOYL_COA_HYDRATASE"/>
    <property type="match status" value="1"/>
</dbReference>
<dbReference type="InterPro" id="IPR018376">
    <property type="entry name" value="Enoyl-CoA_hyd/isom_CS"/>
</dbReference>
<comment type="similarity">
    <text evidence="1 2">Belongs to the enoyl-CoA hydratase/isomerase family.</text>
</comment>
<name>A0ABW4KWM5_9BURK</name>
<dbReference type="SUPFAM" id="SSF52096">
    <property type="entry name" value="ClpP/crotonase"/>
    <property type="match status" value="1"/>
</dbReference>
<evidence type="ECO:0000313" key="3">
    <source>
        <dbReference type="EMBL" id="MFD1710713.1"/>
    </source>
</evidence>
<gene>
    <name evidence="3" type="ORF">ACFSF0_08865</name>
</gene>
<accession>A0ABW4KWM5</accession>
<dbReference type="Proteomes" id="UP001597304">
    <property type="component" value="Unassembled WGS sequence"/>
</dbReference>
<dbReference type="EMBL" id="JBHUEJ010000019">
    <property type="protein sequence ID" value="MFD1710713.1"/>
    <property type="molecule type" value="Genomic_DNA"/>
</dbReference>
<organism evidence="3 4">
    <name type="scientific">Ottowia flava</name>
    <dbReference type="NCBI Taxonomy" id="2675430"/>
    <lineage>
        <taxon>Bacteria</taxon>
        <taxon>Pseudomonadati</taxon>
        <taxon>Pseudomonadota</taxon>
        <taxon>Betaproteobacteria</taxon>
        <taxon>Burkholderiales</taxon>
        <taxon>Comamonadaceae</taxon>
        <taxon>Ottowia</taxon>
    </lineage>
</organism>
<dbReference type="Pfam" id="PF00378">
    <property type="entry name" value="ECH_1"/>
    <property type="match status" value="1"/>
</dbReference>
<evidence type="ECO:0000256" key="1">
    <source>
        <dbReference type="ARBA" id="ARBA00005254"/>
    </source>
</evidence>
<protein>
    <submittedName>
        <fullName evidence="3">Enoyl-CoA hydratase/isomerase family protein</fullName>
    </submittedName>
</protein>
<dbReference type="Gene3D" id="3.90.226.10">
    <property type="entry name" value="2-enoyl-CoA Hydratase, Chain A, domain 1"/>
    <property type="match status" value="1"/>
</dbReference>
<dbReference type="RefSeq" id="WP_255507575.1">
    <property type="nucleotide sequence ID" value="NZ_JBHUEJ010000019.1"/>
</dbReference>
<dbReference type="Gene3D" id="1.10.12.10">
    <property type="entry name" value="Lyase 2-enoyl-coa Hydratase, Chain A, domain 2"/>
    <property type="match status" value="1"/>
</dbReference>
<comment type="caution">
    <text evidence="3">The sequence shown here is derived from an EMBL/GenBank/DDBJ whole genome shotgun (WGS) entry which is preliminary data.</text>
</comment>
<sequence>MRDVGAGFTTRQDDGIACTLDGGIATITLDRPDRRNAMDMPMRAAFARAVTLATEDDQVQAIVLTGRGSHFCAGGDIGAMNTAVPMGADVGRARMRQVLDAITLLHQCDKPVLAAVEGCAYGGGFGLALMADMVIAADGARFCMSFARVGLVPDSGAFYALPRLVGVQRAKYLMWSAQELDAQHALQWGIAMEVVLKGLALERTLQIARALATASPAVLALSKAALNSSLHSDFRTMAELEASAQGVAFATPYHRAAIERFLAKQPPAFQWPTSMPSAEFNPRRPG</sequence>
<dbReference type="PANTHER" id="PTHR43802">
    <property type="entry name" value="ENOYL-COA HYDRATASE"/>
    <property type="match status" value="1"/>
</dbReference>
<dbReference type="PANTHER" id="PTHR43802:SF1">
    <property type="entry name" value="IP11341P-RELATED"/>
    <property type="match status" value="1"/>
</dbReference>
<proteinExistence type="inferred from homology"/>
<keyword evidence="4" id="KW-1185">Reference proteome</keyword>